<evidence type="ECO:0000256" key="2">
    <source>
        <dbReference type="SAM" id="Coils"/>
    </source>
</evidence>
<dbReference type="InterPro" id="IPR051500">
    <property type="entry name" value="cTAGE_MIA/OTOR"/>
</dbReference>
<feature type="compositionally biased region" description="Pro residues" evidence="3">
    <location>
        <begin position="737"/>
        <end position="783"/>
    </location>
</feature>
<evidence type="ECO:0000256" key="4">
    <source>
        <dbReference type="SAM" id="Phobius"/>
    </source>
</evidence>
<keyword evidence="4" id="KW-1133">Transmembrane helix</keyword>
<evidence type="ECO:0000256" key="1">
    <source>
        <dbReference type="ARBA" id="ARBA00023054"/>
    </source>
</evidence>
<feature type="compositionally biased region" description="Pro residues" evidence="3">
    <location>
        <begin position="792"/>
        <end position="834"/>
    </location>
</feature>
<sequence>MDSDTVSSPVIQQDHVYVFFINELRRMIALLPEEWRPGETLMGCPWQAVVVTALIGILTFTLFFWRTVLAVKKRDYLVDHQKLNEQIERLKKEKEESLVKITEMQTQTELLKENQKESAETATTALKKMQALETRVTGAEMQNNKMAQEKNRYIQLLEEERVSCERNKTRIEKLEKSNEKLQQSRKKIQETLAKTTVLLDEAKIREDARNVQQKSLEKGYTALKEENKALKTTIKSWEDKHKELSERIKVYQKSQKELEDSVVLKDHNIEVLSDLLSDLDACDLQKGDPKVANGELSIDKTTAIKNRIKQMMDVSRVQTTLTVVEEERDRFMSKLLAEEKARKALEEQHQELEHAIATLKSEKSHVENQHKILQQKNDIIVEMYQQKESALQQRLTKEEMERRSKESMLTEVGGKATEAEEQVRLLRQRINEMEEQMKKTEEMYKEQIKEQENKTHSNWITARNAERALNQEKLEASKLREKLTVLTSQLNEKRAPLFRPNSGQFPGARQGDSYGPSPVSGGAPSPPIMIEGPRRPPSAPVGRKIDPYGPRPPSDPHGRYAENKHMSGMEMMGPRNSSPANMDAPGLGSFIASPIRDSPGPAVPGPPLGPGPHEPLLPPGPLGPPGRIPPPGAYRPMRPGPYPYPPPGPGLPPHGPPLQANGHPGVPMGGEFGPRPSNGHAFQPRPGPGPMDSRGLPPPHFRPPHPNFGPMPPPHVIRGPMGPHPPLHPDMRYPGPRASPPMDLPHGVPPPGALPPGVPPPERLPHGVPPQGPQPHGMPPTGPQPHGVQPTGPLPHGVPPQRAPPHGLPLHGPPPHSVPAHPPHSGPYGQPPPQSLQNSSAQGNPGPDSPQGAAGPAGMEP</sequence>
<evidence type="ECO:0000313" key="6">
    <source>
        <dbReference type="Proteomes" id="UP000694523"/>
    </source>
</evidence>
<accession>A0A8C6V0F5</accession>
<organism evidence="5 6">
    <name type="scientific">Neogobius melanostomus</name>
    <name type="common">round goby</name>
    <dbReference type="NCBI Taxonomy" id="47308"/>
    <lineage>
        <taxon>Eukaryota</taxon>
        <taxon>Metazoa</taxon>
        <taxon>Chordata</taxon>
        <taxon>Craniata</taxon>
        <taxon>Vertebrata</taxon>
        <taxon>Euteleostomi</taxon>
        <taxon>Actinopterygii</taxon>
        <taxon>Neopterygii</taxon>
        <taxon>Teleostei</taxon>
        <taxon>Neoteleostei</taxon>
        <taxon>Acanthomorphata</taxon>
        <taxon>Gobiaria</taxon>
        <taxon>Gobiiformes</taxon>
        <taxon>Gobioidei</taxon>
        <taxon>Gobiidae</taxon>
        <taxon>Benthophilinae</taxon>
        <taxon>Neogobiini</taxon>
        <taxon>Neogobius</taxon>
    </lineage>
</organism>
<dbReference type="PANTHER" id="PTHR23158">
    <property type="entry name" value="MELANOMA INHIBITORY ACTIVITY-RELATED"/>
    <property type="match status" value="1"/>
</dbReference>
<evidence type="ECO:0000313" key="5">
    <source>
        <dbReference type="Ensembl" id="ENSNMLP00000044341.1"/>
    </source>
</evidence>
<dbReference type="Ensembl" id="ENSNMLT00000049220.1">
    <property type="protein sequence ID" value="ENSNMLP00000044341.1"/>
    <property type="gene ID" value="ENSNMLG00000026837.1"/>
</dbReference>
<keyword evidence="4" id="KW-0812">Transmembrane</keyword>
<dbReference type="Proteomes" id="UP000694523">
    <property type="component" value="Unplaced"/>
</dbReference>
<evidence type="ECO:0008006" key="7">
    <source>
        <dbReference type="Google" id="ProtNLM"/>
    </source>
</evidence>
<feature type="region of interest" description="Disordered" evidence="3">
    <location>
        <begin position="394"/>
        <end position="417"/>
    </location>
</feature>
<keyword evidence="6" id="KW-1185">Reference proteome</keyword>
<dbReference type="GO" id="GO:0009306">
    <property type="term" value="P:protein secretion"/>
    <property type="evidence" value="ECO:0007669"/>
    <property type="project" value="TreeGrafter"/>
</dbReference>
<reference evidence="5" key="2">
    <citation type="submission" date="2025-09" db="UniProtKB">
        <authorList>
            <consortium name="Ensembl"/>
        </authorList>
    </citation>
    <scope>IDENTIFICATION</scope>
</reference>
<feature type="coiled-coil region" evidence="2">
    <location>
        <begin position="220"/>
        <end position="261"/>
    </location>
</feature>
<proteinExistence type="predicted"/>
<feature type="region of interest" description="Disordered" evidence="3">
    <location>
        <begin position="494"/>
        <end position="861"/>
    </location>
</feature>
<evidence type="ECO:0000256" key="3">
    <source>
        <dbReference type="SAM" id="MobiDB-lite"/>
    </source>
</evidence>
<dbReference type="GO" id="GO:0070971">
    <property type="term" value="C:endoplasmic reticulum exit site"/>
    <property type="evidence" value="ECO:0007669"/>
    <property type="project" value="TreeGrafter"/>
</dbReference>
<keyword evidence="1 2" id="KW-0175">Coiled coil</keyword>
<feature type="compositionally biased region" description="Pro residues" evidence="3">
    <location>
        <begin position="601"/>
        <end position="656"/>
    </location>
</feature>
<name>A0A8C6V0F5_9GOBI</name>
<dbReference type="GO" id="GO:0006888">
    <property type="term" value="P:endoplasmic reticulum to Golgi vesicle-mediated transport"/>
    <property type="evidence" value="ECO:0007669"/>
    <property type="project" value="TreeGrafter"/>
</dbReference>
<dbReference type="GO" id="GO:0035459">
    <property type="term" value="P:vesicle cargo loading"/>
    <property type="evidence" value="ECO:0007669"/>
    <property type="project" value="TreeGrafter"/>
</dbReference>
<feature type="compositionally biased region" description="Basic and acidic residues" evidence="3">
    <location>
        <begin position="554"/>
        <end position="567"/>
    </location>
</feature>
<feature type="coiled-coil region" evidence="2">
    <location>
        <begin position="73"/>
        <end position="194"/>
    </location>
</feature>
<feature type="transmembrane region" description="Helical" evidence="4">
    <location>
        <begin position="46"/>
        <end position="65"/>
    </location>
</feature>
<dbReference type="PANTHER" id="PTHR23158:SF54">
    <property type="entry name" value="TRANSPORT AND GOLGI ORGANIZATION PROTEIN 1 HOMOLOG"/>
    <property type="match status" value="1"/>
</dbReference>
<reference evidence="5" key="1">
    <citation type="submission" date="2025-08" db="UniProtKB">
        <authorList>
            <consortium name="Ensembl"/>
        </authorList>
    </citation>
    <scope>IDENTIFICATION</scope>
</reference>
<feature type="compositionally biased region" description="Basic and acidic residues" evidence="3">
    <location>
        <begin position="395"/>
        <end position="408"/>
    </location>
</feature>
<protein>
    <recommendedName>
        <fullName evidence="7">Transport and Golgi organization protein 1 homolog</fullName>
    </recommendedName>
</protein>
<dbReference type="GO" id="GO:0005789">
    <property type="term" value="C:endoplasmic reticulum membrane"/>
    <property type="evidence" value="ECO:0007669"/>
    <property type="project" value="TreeGrafter"/>
</dbReference>
<feature type="compositionally biased region" description="Pro residues" evidence="3">
    <location>
        <begin position="696"/>
        <end position="715"/>
    </location>
</feature>
<dbReference type="AlphaFoldDB" id="A0A8C6V0F5"/>
<keyword evidence="4" id="KW-0472">Membrane</keyword>